<feature type="domain" description="AAA+ ATPase" evidence="4">
    <location>
        <begin position="630"/>
        <end position="768"/>
    </location>
</feature>
<dbReference type="InterPro" id="IPR003959">
    <property type="entry name" value="ATPase_AAA_core"/>
</dbReference>
<evidence type="ECO:0000313" key="7">
    <source>
        <dbReference type="Proteomes" id="UP001228581"/>
    </source>
</evidence>
<dbReference type="SMART" id="SM00382">
    <property type="entry name" value="AAA"/>
    <property type="match status" value="2"/>
</dbReference>
<dbReference type="Pfam" id="PF00004">
    <property type="entry name" value="AAA"/>
    <property type="match status" value="2"/>
</dbReference>
<keyword evidence="3" id="KW-0067">ATP-binding</keyword>
<dbReference type="Proteomes" id="UP001228581">
    <property type="component" value="Unassembled WGS sequence"/>
</dbReference>
<dbReference type="EMBL" id="JASJOT010000019">
    <property type="protein sequence ID" value="MDJ1496128.1"/>
    <property type="molecule type" value="Genomic_DNA"/>
</dbReference>
<dbReference type="InterPro" id="IPR027417">
    <property type="entry name" value="P-loop_NTPase"/>
</dbReference>
<dbReference type="GO" id="GO:0016887">
    <property type="term" value="F:ATP hydrolysis activity"/>
    <property type="evidence" value="ECO:0007669"/>
    <property type="project" value="InterPro"/>
</dbReference>
<dbReference type="Pfam" id="PF17866">
    <property type="entry name" value="AAA_lid_6"/>
    <property type="match status" value="2"/>
</dbReference>
<dbReference type="Proteomes" id="UP001241110">
    <property type="component" value="Unassembled WGS sequence"/>
</dbReference>
<evidence type="ECO:0000256" key="3">
    <source>
        <dbReference type="ARBA" id="ARBA00022840"/>
    </source>
</evidence>
<dbReference type="InterPro" id="IPR050773">
    <property type="entry name" value="CbxX/CfxQ_RuBisCO_ESX"/>
</dbReference>
<evidence type="ECO:0000313" key="5">
    <source>
        <dbReference type="EMBL" id="MDJ1484180.1"/>
    </source>
</evidence>
<feature type="domain" description="AAA+ ATPase" evidence="4">
    <location>
        <begin position="343"/>
        <end position="481"/>
    </location>
</feature>
<dbReference type="PANTHER" id="PTHR43392:SF2">
    <property type="entry name" value="AAA-TYPE ATPASE FAMILY PROTEIN _ ANKYRIN REPEAT FAMILY PROTEIN"/>
    <property type="match status" value="1"/>
</dbReference>
<evidence type="ECO:0000259" key="4">
    <source>
        <dbReference type="SMART" id="SM00382"/>
    </source>
</evidence>
<evidence type="ECO:0000256" key="2">
    <source>
        <dbReference type="ARBA" id="ARBA00022741"/>
    </source>
</evidence>
<reference evidence="5 7" key="1">
    <citation type="submission" date="2023-05" db="EMBL/GenBank/DDBJ databases">
        <authorList>
            <person name="Zhang X."/>
        </authorList>
    </citation>
    <scope>NUCLEOTIDE SEQUENCE</scope>
    <source>
        <strain evidence="6 7">DM2B3-1</strain>
        <strain evidence="5">YF14B1</strain>
    </source>
</reference>
<sequence length="873" mass="99818">MENRYKLKDLKTYASTESFEGDTKKYRTVFENQETTYLYVELSVYNKLFDEADWKATLTFQCFSISETDHRTPLCNLTVERSVSKEENIVVARHSWGLAEPGAFWKKGTYEWEAYIDGVQVATKRFHIEEAGQVCEELNPYFMVDSIRLYEGNYEGVAKDDRVYVTQFQSAETRYIFVEFSFINLQLDPWQCEIFFNFYNNTGQLKGSVPYLKKIESSSQNEDCLVTITTGWGSSEKRTWYNDKYSLEIVFMDTPIALLPFEVGDEWVKGIPQVYQGSGHVLTMKQQPLLQESKSEEELADIMKSLYGLVGLDDIKTKINDYTAYLKFLKLRQEQGYQENYNLSLHTVFTGNPGTGKTTVAQMMGRIYHSMGLLSKGTVLEVGRAELVGKYIGQTAPKVKEVIEKARGGILFIDEAYSLVRSENDEQDFGREVVEILIKEMSDGPGDLAIVVAGYPQQMQIFLDSNPGLRSRFNLYYHFPDYLPQELLQIADQKAAQKNIGFDEKAREFLYEKVTEAYRGRDKSFGNARLISSWVEEMKMNMGLRIVRSGDFSTLTPEQWQTIMVDDVKVMFKNKKGELPDIQVDEELLEQAMMELDSLIGLDSVKTELQELVQLVKFYRESGKEVLNKFSLHTVFTGNPGTGKTTVARLVAKIWKALGLLERGHLVECDRQSLVAGYIGQTAIKTNQLIEKAIGGVLFIDEAYTLTTGGENDFGKEVIETLLKQMEDRRGEFAVIVAGYPQQMEHFLEANPGLKSRFDKSLQFNDLSGEELYWVATYMLHHEGLIPDATAAAYLRKYLIELHEQRDKYFGNARAVRKIIQTAVKKQHLRMASLEKNIRTEEVSKTLTIEDLAHITQSQETTTKSVIGFRPGK</sequence>
<dbReference type="Gene3D" id="3.40.50.300">
    <property type="entry name" value="P-loop containing nucleotide triphosphate hydrolases"/>
    <property type="match status" value="2"/>
</dbReference>
<dbReference type="RefSeq" id="WP_313985130.1">
    <property type="nucleotide sequence ID" value="NZ_JASJOS010000013.1"/>
</dbReference>
<evidence type="ECO:0000313" key="8">
    <source>
        <dbReference type="Proteomes" id="UP001241110"/>
    </source>
</evidence>
<comment type="caution">
    <text evidence="5">The sequence shown here is derived from an EMBL/GenBank/DDBJ whole genome shotgun (WGS) entry which is preliminary data.</text>
</comment>
<evidence type="ECO:0000313" key="6">
    <source>
        <dbReference type="EMBL" id="MDJ1496128.1"/>
    </source>
</evidence>
<dbReference type="FunFam" id="3.40.50.300:FF:000216">
    <property type="entry name" value="Type VII secretion ATPase EccA"/>
    <property type="match status" value="2"/>
</dbReference>
<dbReference type="AlphaFoldDB" id="A0AAE3QVS5"/>
<proteinExistence type="inferred from homology"/>
<gene>
    <name evidence="5" type="ORF">QNI16_27020</name>
    <name evidence="6" type="ORF">QNI19_24540</name>
</gene>
<dbReference type="PRINTS" id="PR00819">
    <property type="entry name" value="CBXCFQXSUPER"/>
</dbReference>
<keyword evidence="2" id="KW-0547">Nucleotide-binding</keyword>
<dbReference type="GO" id="GO:0005524">
    <property type="term" value="F:ATP binding"/>
    <property type="evidence" value="ECO:0007669"/>
    <property type="project" value="UniProtKB-KW"/>
</dbReference>
<dbReference type="InterPro" id="IPR003593">
    <property type="entry name" value="AAA+_ATPase"/>
</dbReference>
<dbReference type="SUPFAM" id="SSF52540">
    <property type="entry name" value="P-loop containing nucleoside triphosphate hydrolases"/>
    <property type="match status" value="2"/>
</dbReference>
<accession>A0AAE3QVS5</accession>
<evidence type="ECO:0000256" key="1">
    <source>
        <dbReference type="ARBA" id="ARBA00010378"/>
    </source>
</evidence>
<protein>
    <submittedName>
        <fullName evidence="5">AAA family ATPase</fullName>
    </submittedName>
</protein>
<dbReference type="InterPro" id="IPR000641">
    <property type="entry name" value="CbxX/CfxQ"/>
</dbReference>
<dbReference type="Gene3D" id="1.10.8.60">
    <property type="match status" value="2"/>
</dbReference>
<name>A0AAE3QVS5_9BACT</name>
<dbReference type="PANTHER" id="PTHR43392">
    <property type="entry name" value="AAA-TYPE ATPASE FAMILY PROTEIN / ANKYRIN REPEAT FAMILY PROTEIN"/>
    <property type="match status" value="1"/>
</dbReference>
<comment type="similarity">
    <text evidence="1">Belongs to the CbxX/CfxQ family.</text>
</comment>
<dbReference type="CDD" id="cd00009">
    <property type="entry name" value="AAA"/>
    <property type="match status" value="2"/>
</dbReference>
<organism evidence="5 8">
    <name type="scientific">Xanthocytophaga flava</name>
    <dbReference type="NCBI Taxonomy" id="3048013"/>
    <lineage>
        <taxon>Bacteria</taxon>
        <taxon>Pseudomonadati</taxon>
        <taxon>Bacteroidota</taxon>
        <taxon>Cytophagia</taxon>
        <taxon>Cytophagales</taxon>
        <taxon>Rhodocytophagaceae</taxon>
        <taxon>Xanthocytophaga</taxon>
    </lineage>
</organism>
<dbReference type="InterPro" id="IPR041627">
    <property type="entry name" value="AAA_lid_6"/>
</dbReference>
<keyword evidence="7" id="KW-1185">Reference proteome</keyword>
<dbReference type="EMBL" id="JASJOS010000013">
    <property type="protein sequence ID" value="MDJ1484180.1"/>
    <property type="molecule type" value="Genomic_DNA"/>
</dbReference>